<sequence length="366" mass="42452">MPYVQKDDPFWVLKKLSIDIVSHTVMKKLNFAICSFNSTLLLLQTIHIITSTNKILLMSAYGPMMGFSCFVIFQALAQTVYEKTVLELLCEFYSLYWPLDNVNPGKFLKQFRFLYVISFVTGGMFITSVLLVSPVFKNEKDIFLIREMFHNWGQILEVVFWAGLFFQTVWAILIACVLAYAIFGIKFQLSLLLYQIKGMKGLRHQSMVKEKLHSVIRRHVCLTGFVRKVVKTYWGLLQVEVCMFLVVNISMLFFFINSFSRSDWQHNLRPLCITVTSFMLTTCLIVLCLQIPDMTGRIFDTTLELPWHLWNSKNRRTLLIFMTNSVQPIYINILGLGRLNSSSVSEYVKMIYSTTTVLCSLREGKK</sequence>
<feature type="transmembrane region" description="Helical" evidence="10">
    <location>
        <begin position="113"/>
        <end position="136"/>
    </location>
</feature>
<evidence type="ECO:0000256" key="9">
    <source>
        <dbReference type="ARBA" id="ARBA00023224"/>
    </source>
</evidence>
<dbReference type="Proteomes" id="UP000007266">
    <property type="component" value="Linkage group 9"/>
</dbReference>
<evidence type="ECO:0000256" key="1">
    <source>
        <dbReference type="ARBA" id="ARBA00004651"/>
    </source>
</evidence>
<evidence type="ECO:0000256" key="6">
    <source>
        <dbReference type="ARBA" id="ARBA00022989"/>
    </source>
</evidence>
<comment type="caution">
    <text evidence="10">Lacks conserved residue(s) required for the propagation of feature annotation.</text>
</comment>
<evidence type="ECO:0000256" key="7">
    <source>
        <dbReference type="ARBA" id="ARBA00023136"/>
    </source>
</evidence>
<keyword evidence="3 10" id="KW-0716">Sensory transduction</keyword>
<dbReference type="EMBL" id="KQ971372">
    <property type="protein sequence ID" value="EFA10802.2"/>
    <property type="molecule type" value="Genomic_DNA"/>
</dbReference>
<evidence type="ECO:0000256" key="8">
    <source>
        <dbReference type="ARBA" id="ARBA00023170"/>
    </source>
</evidence>
<keyword evidence="7 10" id="KW-0472">Membrane</keyword>
<reference evidence="11 12" key="2">
    <citation type="journal article" date="2010" name="Nucleic Acids Res.">
        <title>BeetleBase in 2010: revisions to provide comprehensive genomic information for Tribolium castaneum.</title>
        <authorList>
            <person name="Kim H.S."/>
            <person name="Murphy T."/>
            <person name="Xia J."/>
            <person name="Caragea D."/>
            <person name="Park Y."/>
            <person name="Beeman R.W."/>
            <person name="Lorenzen M.D."/>
            <person name="Butcher S."/>
            <person name="Manak J.R."/>
            <person name="Brown S.J."/>
        </authorList>
    </citation>
    <scope>GENOME REANNOTATION</scope>
    <source>
        <strain evidence="11 12">Georgia GA2</strain>
    </source>
</reference>
<dbReference type="KEGG" id="tca:103314325"/>
<dbReference type="GO" id="GO:0005549">
    <property type="term" value="F:odorant binding"/>
    <property type="evidence" value="ECO:0007669"/>
    <property type="project" value="InterPro"/>
</dbReference>
<keyword evidence="4 10" id="KW-0812">Transmembrane</keyword>
<dbReference type="AlphaFoldDB" id="D6WZP5"/>
<gene>
    <name evidence="11" type="primary">AUGUSTUS-3.0.2_30442</name>
    <name evidence="11" type="ORF">TcasGA2_TC030442</name>
</gene>
<accession>D6WZP5</accession>
<dbReference type="InterPro" id="IPR004117">
    <property type="entry name" value="7tm6_olfct_rcpt"/>
</dbReference>
<evidence type="ECO:0000256" key="3">
    <source>
        <dbReference type="ARBA" id="ARBA00022606"/>
    </source>
</evidence>
<evidence type="ECO:0000256" key="5">
    <source>
        <dbReference type="ARBA" id="ARBA00022725"/>
    </source>
</evidence>
<keyword evidence="8 10" id="KW-0675">Receptor</keyword>
<feature type="transmembrane region" description="Helical" evidence="10">
    <location>
        <begin position="233"/>
        <end position="256"/>
    </location>
</feature>
<dbReference type="HOGENOM" id="CLU_059644_0_0_1"/>
<dbReference type="Pfam" id="PF02949">
    <property type="entry name" value="7tm_6"/>
    <property type="match status" value="1"/>
</dbReference>
<feature type="transmembrane region" description="Helical" evidence="10">
    <location>
        <begin position="55"/>
        <end position="77"/>
    </location>
</feature>
<keyword evidence="5 10" id="KW-0552">Olfaction</keyword>
<keyword evidence="6 10" id="KW-1133">Transmembrane helix</keyword>
<dbReference type="GO" id="GO:0050911">
    <property type="term" value="P:detection of chemical stimulus involved in sensory perception of smell"/>
    <property type="evidence" value="ECO:0000318"/>
    <property type="project" value="GO_Central"/>
</dbReference>
<evidence type="ECO:0000256" key="2">
    <source>
        <dbReference type="ARBA" id="ARBA00022475"/>
    </source>
</evidence>
<dbReference type="PANTHER" id="PTHR21137:SF35">
    <property type="entry name" value="ODORANT RECEPTOR 19A-RELATED"/>
    <property type="match status" value="1"/>
</dbReference>
<comment type="subcellular location">
    <subcellularLocation>
        <location evidence="1 10">Cell membrane</location>
        <topology evidence="1 10">Multi-pass membrane protein</topology>
    </subcellularLocation>
</comment>
<dbReference type="GO" id="GO:0004984">
    <property type="term" value="F:olfactory receptor activity"/>
    <property type="evidence" value="ECO:0000318"/>
    <property type="project" value="GO_Central"/>
</dbReference>
<name>D6WZP5_TRICA</name>
<feature type="transmembrane region" description="Helical" evidence="10">
    <location>
        <begin position="268"/>
        <end position="289"/>
    </location>
</feature>
<dbReference type="GO" id="GO:0005886">
    <property type="term" value="C:plasma membrane"/>
    <property type="evidence" value="ECO:0000318"/>
    <property type="project" value="GO_Central"/>
</dbReference>
<dbReference type="OrthoDB" id="6782844at2759"/>
<reference evidence="11 12" key="1">
    <citation type="journal article" date="2008" name="Nature">
        <title>The genome of the model beetle and pest Tribolium castaneum.</title>
        <authorList>
            <consortium name="Tribolium Genome Sequencing Consortium"/>
            <person name="Richards S."/>
            <person name="Gibbs R.A."/>
            <person name="Weinstock G.M."/>
            <person name="Brown S.J."/>
            <person name="Denell R."/>
            <person name="Beeman R.W."/>
            <person name="Gibbs R."/>
            <person name="Beeman R.W."/>
            <person name="Brown S.J."/>
            <person name="Bucher G."/>
            <person name="Friedrich M."/>
            <person name="Grimmelikhuijzen C.J."/>
            <person name="Klingler M."/>
            <person name="Lorenzen M."/>
            <person name="Richards S."/>
            <person name="Roth S."/>
            <person name="Schroder R."/>
            <person name="Tautz D."/>
            <person name="Zdobnov E.M."/>
            <person name="Muzny D."/>
            <person name="Gibbs R.A."/>
            <person name="Weinstock G.M."/>
            <person name="Attaway T."/>
            <person name="Bell S."/>
            <person name="Buhay C.J."/>
            <person name="Chandrabose M.N."/>
            <person name="Chavez D."/>
            <person name="Clerk-Blankenburg K.P."/>
            <person name="Cree A."/>
            <person name="Dao M."/>
            <person name="Davis C."/>
            <person name="Chacko J."/>
            <person name="Dinh H."/>
            <person name="Dugan-Rocha S."/>
            <person name="Fowler G."/>
            <person name="Garner T.T."/>
            <person name="Garnes J."/>
            <person name="Gnirke A."/>
            <person name="Hawes A."/>
            <person name="Hernandez J."/>
            <person name="Hines S."/>
            <person name="Holder M."/>
            <person name="Hume J."/>
            <person name="Jhangiani S.N."/>
            <person name="Joshi V."/>
            <person name="Khan Z.M."/>
            <person name="Jackson L."/>
            <person name="Kovar C."/>
            <person name="Kowis A."/>
            <person name="Lee S."/>
            <person name="Lewis L.R."/>
            <person name="Margolis J."/>
            <person name="Morgan M."/>
            <person name="Nazareth L.V."/>
            <person name="Nguyen N."/>
            <person name="Okwuonu G."/>
            <person name="Parker D."/>
            <person name="Richards S."/>
            <person name="Ruiz S.J."/>
            <person name="Santibanez J."/>
            <person name="Savard J."/>
            <person name="Scherer S.E."/>
            <person name="Schneider B."/>
            <person name="Sodergren E."/>
            <person name="Tautz D."/>
            <person name="Vattahil S."/>
            <person name="Villasana D."/>
            <person name="White C.S."/>
            <person name="Wright R."/>
            <person name="Park Y."/>
            <person name="Beeman R.W."/>
            <person name="Lord J."/>
            <person name="Oppert B."/>
            <person name="Lorenzen M."/>
            <person name="Brown S."/>
            <person name="Wang L."/>
            <person name="Savard J."/>
            <person name="Tautz D."/>
            <person name="Richards S."/>
            <person name="Weinstock G."/>
            <person name="Gibbs R.A."/>
            <person name="Liu Y."/>
            <person name="Worley K."/>
            <person name="Weinstock G."/>
            <person name="Elsik C.G."/>
            <person name="Reese J.T."/>
            <person name="Elhaik E."/>
            <person name="Landan G."/>
            <person name="Graur D."/>
            <person name="Arensburger P."/>
            <person name="Atkinson P."/>
            <person name="Beeman R.W."/>
            <person name="Beidler J."/>
            <person name="Brown S.J."/>
            <person name="Demuth J.P."/>
            <person name="Drury D.W."/>
            <person name="Du Y.Z."/>
            <person name="Fujiwara H."/>
            <person name="Lorenzen M."/>
            <person name="Maselli V."/>
            <person name="Osanai M."/>
            <person name="Park Y."/>
            <person name="Robertson H.M."/>
            <person name="Tu Z."/>
            <person name="Wang J.J."/>
            <person name="Wang S."/>
            <person name="Richards S."/>
            <person name="Song H."/>
            <person name="Zhang L."/>
            <person name="Sodergren E."/>
            <person name="Werner D."/>
            <person name="Stanke M."/>
            <person name="Morgenstern B."/>
            <person name="Solovyev V."/>
            <person name="Kosarev P."/>
            <person name="Brown G."/>
            <person name="Chen H.C."/>
            <person name="Ermolaeva O."/>
            <person name="Hlavina W."/>
            <person name="Kapustin Y."/>
            <person name="Kiryutin B."/>
            <person name="Kitts P."/>
            <person name="Maglott D."/>
            <person name="Pruitt K."/>
            <person name="Sapojnikov V."/>
            <person name="Souvorov A."/>
            <person name="Mackey A.J."/>
            <person name="Waterhouse R.M."/>
            <person name="Wyder S."/>
            <person name="Zdobnov E.M."/>
            <person name="Zdobnov E.M."/>
            <person name="Wyder S."/>
            <person name="Kriventseva E.V."/>
            <person name="Kadowaki T."/>
            <person name="Bork P."/>
            <person name="Aranda M."/>
            <person name="Bao R."/>
            <person name="Beermann A."/>
            <person name="Berns N."/>
            <person name="Bolognesi R."/>
            <person name="Bonneton F."/>
            <person name="Bopp D."/>
            <person name="Brown S.J."/>
            <person name="Bucher G."/>
            <person name="Butts T."/>
            <person name="Chaumot A."/>
            <person name="Denell R.E."/>
            <person name="Ferrier D.E."/>
            <person name="Friedrich M."/>
            <person name="Gordon C.M."/>
            <person name="Jindra M."/>
            <person name="Klingler M."/>
            <person name="Lan Q."/>
            <person name="Lattorff H.M."/>
            <person name="Laudet V."/>
            <person name="von Levetsow C."/>
            <person name="Liu Z."/>
            <person name="Lutz R."/>
            <person name="Lynch J.A."/>
            <person name="da Fonseca R.N."/>
            <person name="Posnien N."/>
            <person name="Reuter R."/>
            <person name="Roth S."/>
            <person name="Savard J."/>
            <person name="Schinko J.B."/>
            <person name="Schmitt C."/>
            <person name="Schoppmeier M."/>
            <person name="Schroder R."/>
            <person name="Shippy T.D."/>
            <person name="Simonnet F."/>
            <person name="Marques-Souza H."/>
            <person name="Tautz D."/>
            <person name="Tomoyasu Y."/>
            <person name="Trauner J."/>
            <person name="Van der Zee M."/>
            <person name="Vervoort M."/>
            <person name="Wittkopp N."/>
            <person name="Wimmer E.A."/>
            <person name="Yang X."/>
            <person name="Jones A.K."/>
            <person name="Sattelle D.B."/>
            <person name="Ebert P.R."/>
            <person name="Nelson D."/>
            <person name="Scott J.G."/>
            <person name="Beeman R.W."/>
            <person name="Muthukrishnan S."/>
            <person name="Kramer K.J."/>
            <person name="Arakane Y."/>
            <person name="Beeman R.W."/>
            <person name="Zhu Q."/>
            <person name="Hogenkamp D."/>
            <person name="Dixit R."/>
            <person name="Oppert B."/>
            <person name="Jiang H."/>
            <person name="Zou Z."/>
            <person name="Marshall J."/>
            <person name="Elpidina E."/>
            <person name="Vinokurov K."/>
            <person name="Oppert C."/>
            <person name="Zou Z."/>
            <person name="Evans J."/>
            <person name="Lu Z."/>
            <person name="Zhao P."/>
            <person name="Sumathipala N."/>
            <person name="Altincicek B."/>
            <person name="Vilcinskas A."/>
            <person name="Williams M."/>
            <person name="Hultmark D."/>
            <person name="Hetru C."/>
            <person name="Jiang H."/>
            <person name="Grimmelikhuijzen C.J."/>
            <person name="Hauser F."/>
            <person name="Cazzamali G."/>
            <person name="Williamson M."/>
            <person name="Park Y."/>
            <person name="Li B."/>
            <person name="Tanaka Y."/>
            <person name="Predel R."/>
            <person name="Neupert S."/>
            <person name="Schachtner J."/>
            <person name="Verleyen P."/>
            <person name="Raible F."/>
            <person name="Bork P."/>
            <person name="Friedrich M."/>
            <person name="Walden K.K."/>
            <person name="Robertson H.M."/>
            <person name="Angeli S."/>
            <person name="Foret S."/>
            <person name="Bucher G."/>
            <person name="Schuetz S."/>
            <person name="Maleszka R."/>
            <person name="Wimmer E.A."/>
            <person name="Beeman R.W."/>
            <person name="Lorenzen M."/>
            <person name="Tomoyasu Y."/>
            <person name="Miller S.C."/>
            <person name="Grossmann D."/>
            <person name="Bucher G."/>
        </authorList>
    </citation>
    <scope>NUCLEOTIDE SEQUENCE [LARGE SCALE GENOMIC DNA]</scope>
    <source>
        <strain evidence="11 12">Georgia GA2</strain>
    </source>
</reference>
<keyword evidence="9 10" id="KW-0807">Transducer</keyword>
<comment type="similarity">
    <text evidence="10">Belongs to the insect chemoreceptor superfamily. Heteromeric odorant receptor channel (TC 1.A.69) family.</text>
</comment>
<evidence type="ECO:0000313" key="11">
    <source>
        <dbReference type="EMBL" id="EFA10802.2"/>
    </source>
</evidence>
<organism evidence="11 12">
    <name type="scientific">Tribolium castaneum</name>
    <name type="common">Red flour beetle</name>
    <dbReference type="NCBI Taxonomy" id="7070"/>
    <lineage>
        <taxon>Eukaryota</taxon>
        <taxon>Metazoa</taxon>
        <taxon>Ecdysozoa</taxon>
        <taxon>Arthropoda</taxon>
        <taxon>Hexapoda</taxon>
        <taxon>Insecta</taxon>
        <taxon>Pterygota</taxon>
        <taxon>Neoptera</taxon>
        <taxon>Endopterygota</taxon>
        <taxon>Coleoptera</taxon>
        <taxon>Polyphaga</taxon>
        <taxon>Cucujiformia</taxon>
        <taxon>Tenebrionidae</taxon>
        <taxon>Tenebrionidae incertae sedis</taxon>
        <taxon>Tribolium</taxon>
    </lineage>
</organism>
<dbReference type="PANTHER" id="PTHR21137">
    <property type="entry name" value="ODORANT RECEPTOR"/>
    <property type="match status" value="1"/>
</dbReference>
<feature type="transmembrane region" description="Helical" evidence="10">
    <location>
        <begin position="20"/>
        <end position="43"/>
    </location>
</feature>
<protein>
    <recommendedName>
        <fullName evidence="10">Odorant receptor</fullName>
    </recommendedName>
</protein>
<evidence type="ECO:0000256" key="4">
    <source>
        <dbReference type="ARBA" id="ARBA00022692"/>
    </source>
</evidence>
<evidence type="ECO:0000256" key="10">
    <source>
        <dbReference type="RuleBase" id="RU351113"/>
    </source>
</evidence>
<dbReference type="GO" id="GO:0007165">
    <property type="term" value="P:signal transduction"/>
    <property type="evidence" value="ECO:0007669"/>
    <property type="project" value="UniProtKB-KW"/>
</dbReference>
<evidence type="ECO:0000313" key="12">
    <source>
        <dbReference type="Proteomes" id="UP000007266"/>
    </source>
</evidence>
<keyword evidence="2" id="KW-1003">Cell membrane</keyword>
<keyword evidence="12" id="KW-1185">Reference proteome</keyword>
<dbReference type="InParanoid" id="D6WZP5"/>
<proteinExistence type="inferred from homology"/>